<dbReference type="Gene3D" id="3.90.550.10">
    <property type="entry name" value="Spore Coat Polysaccharide Biosynthesis Protein SpsA, Chain A"/>
    <property type="match status" value="1"/>
</dbReference>
<evidence type="ECO:0000313" key="15">
    <source>
        <dbReference type="Proteomes" id="UP001229421"/>
    </source>
</evidence>
<evidence type="ECO:0000256" key="8">
    <source>
        <dbReference type="ARBA" id="ARBA00023034"/>
    </source>
</evidence>
<reference evidence="14" key="1">
    <citation type="journal article" date="2023" name="bioRxiv">
        <title>Improved chromosome-level genome assembly for marigold (Tagetes erecta).</title>
        <authorList>
            <person name="Jiang F."/>
            <person name="Yuan L."/>
            <person name="Wang S."/>
            <person name="Wang H."/>
            <person name="Xu D."/>
            <person name="Wang A."/>
            <person name="Fan W."/>
        </authorList>
    </citation>
    <scope>NUCLEOTIDE SEQUENCE</scope>
    <source>
        <strain evidence="14">WSJ</strain>
        <tissue evidence="14">Leaf</tissue>
    </source>
</reference>
<dbReference type="AlphaFoldDB" id="A0AAD8JT50"/>
<evidence type="ECO:0000256" key="5">
    <source>
        <dbReference type="ARBA" id="ARBA00022692"/>
    </source>
</evidence>
<evidence type="ECO:0000256" key="7">
    <source>
        <dbReference type="ARBA" id="ARBA00022989"/>
    </source>
</evidence>
<dbReference type="PANTHER" id="PTHR10896:SF17">
    <property type="entry name" value="BETA-1,4-XYLOSYLTRANSFERASE IRX14H-RELATED"/>
    <property type="match status" value="1"/>
</dbReference>
<feature type="region of interest" description="Disordered" evidence="13">
    <location>
        <begin position="447"/>
        <end position="466"/>
    </location>
</feature>
<name>A0AAD8JT50_TARER</name>
<evidence type="ECO:0000256" key="13">
    <source>
        <dbReference type="SAM" id="MobiDB-lite"/>
    </source>
</evidence>
<dbReference type="SUPFAM" id="SSF53448">
    <property type="entry name" value="Nucleotide-diphospho-sugar transferases"/>
    <property type="match status" value="1"/>
</dbReference>
<evidence type="ECO:0000256" key="9">
    <source>
        <dbReference type="ARBA" id="ARBA00023136"/>
    </source>
</evidence>
<accession>A0AAD8JT50</accession>
<keyword evidence="8 12" id="KW-0333">Golgi apparatus</keyword>
<evidence type="ECO:0000256" key="4">
    <source>
        <dbReference type="ARBA" id="ARBA00022679"/>
    </source>
</evidence>
<dbReference type="PANTHER" id="PTHR10896">
    <property type="entry name" value="GALACTOSYLGALACTOSYLXYLOSYLPROTEIN 3-BETA-GLUCURONOSYLTRANSFERASE BETA-1,3-GLUCURONYLTRANSFERASE"/>
    <property type="match status" value="1"/>
</dbReference>
<dbReference type="GO" id="GO:0042285">
    <property type="term" value="F:xylosyltransferase activity"/>
    <property type="evidence" value="ECO:0007669"/>
    <property type="project" value="TreeGrafter"/>
</dbReference>
<dbReference type="Proteomes" id="UP001229421">
    <property type="component" value="Unassembled WGS sequence"/>
</dbReference>
<dbReference type="Pfam" id="PF03360">
    <property type="entry name" value="Glyco_transf_43"/>
    <property type="match status" value="1"/>
</dbReference>
<keyword evidence="10" id="KW-0325">Glycoprotein</keyword>
<keyword evidence="15" id="KW-1185">Reference proteome</keyword>
<evidence type="ECO:0000313" key="14">
    <source>
        <dbReference type="EMBL" id="KAK1410289.1"/>
    </source>
</evidence>
<dbReference type="InterPro" id="IPR029044">
    <property type="entry name" value="Nucleotide-diphossugar_trans"/>
</dbReference>
<comment type="subcellular location">
    <subcellularLocation>
        <location evidence="1 12">Golgi apparatus membrane</location>
        <topology evidence="1 12">Single-pass type II membrane protein</topology>
    </subcellularLocation>
</comment>
<dbReference type="GO" id="GO:0000139">
    <property type="term" value="C:Golgi membrane"/>
    <property type="evidence" value="ECO:0007669"/>
    <property type="project" value="UniProtKB-SubCell"/>
</dbReference>
<comment type="caution">
    <text evidence="14">The sequence shown here is derived from an EMBL/GenBank/DDBJ whole genome shotgun (WGS) entry which is preliminary data.</text>
</comment>
<proteinExistence type="inferred from homology"/>
<keyword evidence="9" id="KW-0472">Membrane</keyword>
<feature type="compositionally biased region" description="Basic residues" evidence="13">
    <location>
        <begin position="451"/>
        <end position="460"/>
    </location>
</feature>
<keyword evidence="7" id="KW-1133">Transmembrane helix</keyword>
<organism evidence="14 15">
    <name type="scientific">Tagetes erecta</name>
    <name type="common">African marigold</name>
    <dbReference type="NCBI Taxonomy" id="13708"/>
    <lineage>
        <taxon>Eukaryota</taxon>
        <taxon>Viridiplantae</taxon>
        <taxon>Streptophyta</taxon>
        <taxon>Embryophyta</taxon>
        <taxon>Tracheophyta</taxon>
        <taxon>Spermatophyta</taxon>
        <taxon>Magnoliopsida</taxon>
        <taxon>eudicotyledons</taxon>
        <taxon>Gunneridae</taxon>
        <taxon>Pentapetalae</taxon>
        <taxon>asterids</taxon>
        <taxon>campanulids</taxon>
        <taxon>Asterales</taxon>
        <taxon>Asteraceae</taxon>
        <taxon>Asteroideae</taxon>
        <taxon>Heliantheae alliance</taxon>
        <taxon>Tageteae</taxon>
        <taxon>Tagetes</taxon>
    </lineage>
</organism>
<comment type="function">
    <text evidence="12">Involved in the synthesis of glucuronoxylan hemicellulose in secondary cell walls.</text>
</comment>
<keyword evidence="4 12" id="KW-0808">Transferase</keyword>
<evidence type="ECO:0000256" key="1">
    <source>
        <dbReference type="ARBA" id="ARBA00004323"/>
    </source>
</evidence>
<keyword evidence="11 12" id="KW-0961">Cell wall biogenesis/degradation</keyword>
<dbReference type="EC" id="2.4.-.-" evidence="12"/>
<keyword evidence="3" id="KW-0328">Glycosyltransferase</keyword>
<comment type="similarity">
    <text evidence="2 12">Belongs to the glycosyltransferase 43 family.</text>
</comment>
<dbReference type="GO" id="GO:0010417">
    <property type="term" value="P:glucuronoxylan biosynthetic process"/>
    <property type="evidence" value="ECO:0007669"/>
    <property type="project" value="TreeGrafter"/>
</dbReference>
<dbReference type="GO" id="GO:0071555">
    <property type="term" value="P:cell wall organization"/>
    <property type="evidence" value="ECO:0007669"/>
    <property type="project" value="UniProtKB-KW"/>
</dbReference>
<sequence length="487" mass="54948">MKSPVAIFWAIFHCLCCLISLVLGFRFSRLIFFLLFSNSSINIYTTQFAASDISRTLAFTTSITTSFRTNSPPLLNKTDAGKGSRVVVGRHGIRIRPWPHPDPVEVMKAHRIIETVQSEQRVQYGVKNARALIVVTPTYVRTFQALHLTGLMHTLMNLPYEVVWIVVEAGGVTNETAVLLERSREKSKVRIKHIGFEKNMSILWSDRHKMEAEMRLQALRVVRDEKLDGIVMFADDSNLHSLELFDEVQNVDWIGAVPVGILVHSTRSDDDAFEVPKGLDATDGTKSPFPVQGPVCNLSDELTGWHTFNSIGYEQKSANYIGDMAIVLPRKLEWCGFVMNSRLVWEESEFRPEWIKDLDMVVGGDEVENPLSFVEDGSMVEPLGGCGKKVMLWWHRAEARADSKFPSGWVVDPQLEVTVAAKRTPWSDVPSELESNTEKVITSMIQETGRKTRAKSRTSRSRLDERTHDLRNTYASVMLGSGETTMN</sequence>
<dbReference type="GO" id="GO:0015018">
    <property type="term" value="F:galactosylgalactosylxylosylprotein 3-beta-glucuronosyltransferase activity"/>
    <property type="evidence" value="ECO:0007669"/>
    <property type="project" value="InterPro"/>
</dbReference>
<evidence type="ECO:0000256" key="11">
    <source>
        <dbReference type="ARBA" id="ARBA00023316"/>
    </source>
</evidence>
<dbReference type="InterPro" id="IPR005027">
    <property type="entry name" value="Glyco_trans_43"/>
</dbReference>
<keyword evidence="6 12" id="KW-0735">Signal-anchor</keyword>
<keyword evidence="5" id="KW-0812">Transmembrane</keyword>
<dbReference type="FunFam" id="3.90.550.10:FF:000096">
    <property type="entry name" value="Glycosyltransferases"/>
    <property type="match status" value="1"/>
</dbReference>
<evidence type="ECO:0000256" key="3">
    <source>
        <dbReference type="ARBA" id="ARBA00022676"/>
    </source>
</evidence>
<gene>
    <name evidence="14" type="ORF">QVD17_36824</name>
</gene>
<evidence type="ECO:0000256" key="2">
    <source>
        <dbReference type="ARBA" id="ARBA00007706"/>
    </source>
</evidence>
<dbReference type="GO" id="GO:0009834">
    <property type="term" value="P:plant-type secondary cell wall biogenesis"/>
    <property type="evidence" value="ECO:0007669"/>
    <property type="project" value="TreeGrafter"/>
</dbReference>
<dbReference type="EMBL" id="JAUHHV010000010">
    <property type="protein sequence ID" value="KAK1410289.1"/>
    <property type="molecule type" value="Genomic_DNA"/>
</dbReference>
<protein>
    <recommendedName>
        <fullName evidence="12">Glycosyltransferases</fullName>
        <ecNumber evidence="12">2.4.-.-</ecNumber>
    </recommendedName>
</protein>
<evidence type="ECO:0000256" key="6">
    <source>
        <dbReference type="ARBA" id="ARBA00022968"/>
    </source>
</evidence>
<evidence type="ECO:0000256" key="10">
    <source>
        <dbReference type="ARBA" id="ARBA00023180"/>
    </source>
</evidence>
<evidence type="ECO:0000256" key="12">
    <source>
        <dbReference type="RuleBase" id="RU363127"/>
    </source>
</evidence>